<sequence length="26" mass="2756">MEYAAYGDNPGPGLVDADATVTVDWQ</sequence>
<gene>
    <name evidence="1" type="ORF">CEW81_15210</name>
</gene>
<protein>
    <submittedName>
        <fullName evidence="1">Uncharacterized protein</fullName>
    </submittedName>
</protein>
<name>A0A248KIK1_9ENTR</name>
<organism evidence="1 2">
    <name type="scientific">Kluyvera genomosp. 3</name>
    <dbReference type="NCBI Taxonomy" id="2774055"/>
    <lineage>
        <taxon>Bacteria</taxon>
        <taxon>Pseudomonadati</taxon>
        <taxon>Pseudomonadota</taxon>
        <taxon>Gammaproteobacteria</taxon>
        <taxon>Enterobacterales</taxon>
        <taxon>Enterobacteriaceae</taxon>
        <taxon>Kluyvera</taxon>
    </lineage>
</organism>
<dbReference type="AlphaFoldDB" id="A0A248KIK1"/>
<proteinExistence type="predicted"/>
<accession>A0A248KIK1</accession>
<dbReference type="EMBL" id="CP022114">
    <property type="protein sequence ID" value="ASG63650.1"/>
    <property type="molecule type" value="Genomic_DNA"/>
</dbReference>
<dbReference type="Proteomes" id="UP000197098">
    <property type="component" value="Chromosome"/>
</dbReference>
<evidence type="ECO:0000313" key="1">
    <source>
        <dbReference type="EMBL" id="ASG63650.1"/>
    </source>
</evidence>
<evidence type="ECO:0000313" key="2">
    <source>
        <dbReference type="Proteomes" id="UP000197098"/>
    </source>
</evidence>
<reference evidence="1 2" key="1">
    <citation type="submission" date="2017-06" db="EMBL/GenBank/DDBJ databases">
        <title>Origin of plasmid-mediated fosfomycin resistance gene fosA3.</title>
        <authorList>
            <person name="Ito R."/>
            <person name="Pacey M.P."/>
            <person name="Doi Y."/>
        </authorList>
    </citation>
    <scope>NUCLEOTIDE SEQUENCE [LARGE SCALE GENOMIC DNA]</scope>
    <source>
        <strain evidence="1 2">YDC799</strain>
    </source>
</reference>